<dbReference type="PANTHER" id="PTHR37316:SF3">
    <property type="entry name" value="TEICHOIC ACID GLYCEROL-PHOSPHATE TRANSFERASE"/>
    <property type="match status" value="1"/>
</dbReference>
<gene>
    <name evidence="1" type="ORF">GCM10009823_30700</name>
</gene>
<accession>A0ABN2X7M2</accession>
<evidence type="ECO:0000313" key="2">
    <source>
        <dbReference type="Proteomes" id="UP001500984"/>
    </source>
</evidence>
<dbReference type="PANTHER" id="PTHR37316">
    <property type="entry name" value="TEICHOIC ACID GLYCEROL-PHOSPHATE PRIMASE"/>
    <property type="match status" value="1"/>
</dbReference>
<evidence type="ECO:0000313" key="1">
    <source>
        <dbReference type="EMBL" id="GAA2105340.1"/>
    </source>
</evidence>
<dbReference type="InterPro" id="IPR051612">
    <property type="entry name" value="Teichoic_Acid_Biosynth"/>
</dbReference>
<dbReference type="Gene3D" id="3.40.50.11820">
    <property type="match status" value="1"/>
</dbReference>
<dbReference type="InterPro" id="IPR007554">
    <property type="entry name" value="Glycerophosphate_synth"/>
</dbReference>
<keyword evidence="2" id="KW-1185">Reference proteome</keyword>
<dbReference type="RefSeq" id="WP_344338281.1">
    <property type="nucleotide sequence ID" value="NZ_BAAAPZ010000018.1"/>
</dbReference>
<dbReference type="Proteomes" id="UP001500984">
    <property type="component" value="Unassembled WGS sequence"/>
</dbReference>
<dbReference type="EMBL" id="BAAAPZ010000018">
    <property type="protein sequence ID" value="GAA2105340.1"/>
    <property type="molecule type" value="Genomic_DNA"/>
</dbReference>
<dbReference type="Pfam" id="PF04464">
    <property type="entry name" value="Glyphos_transf"/>
    <property type="match status" value="1"/>
</dbReference>
<name>A0ABN2X7M2_9MICO</name>
<proteinExistence type="predicted"/>
<organism evidence="1 2">
    <name type="scientific">Brevibacterium salitolerans</name>
    <dbReference type="NCBI Taxonomy" id="1403566"/>
    <lineage>
        <taxon>Bacteria</taxon>
        <taxon>Bacillati</taxon>
        <taxon>Actinomycetota</taxon>
        <taxon>Actinomycetes</taxon>
        <taxon>Micrococcales</taxon>
        <taxon>Brevibacteriaceae</taxon>
        <taxon>Brevibacterium</taxon>
    </lineage>
</organism>
<reference evidence="1 2" key="1">
    <citation type="journal article" date="2019" name="Int. J. Syst. Evol. Microbiol.">
        <title>The Global Catalogue of Microorganisms (GCM) 10K type strain sequencing project: providing services to taxonomists for standard genome sequencing and annotation.</title>
        <authorList>
            <consortium name="The Broad Institute Genomics Platform"/>
            <consortium name="The Broad Institute Genome Sequencing Center for Infectious Disease"/>
            <person name="Wu L."/>
            <person name="Ma J."/>
        </authorList>
    </citation>
    <scope>NUCLEOTIDE SEQUENCE [LARGE SCALE GENOMIC DNA]</scope>
    <source>
        <strain evidence="1 2">JCM 15900</strain>
    </source>
</reference>
<protein>
    <submittedName>
        <fullName evidence="1">Uncharacterized protein</fullName>
    </submittedName>
</protein>
<comment type="caution">
    <text evidence="1">The sequence shown here is derived from an EMBL/GenBank/DDBJ whole genome shotgun (WGS) entry which is preliminary data.</text>
</comment>
<sequence length="150" mass="17089">MAQLSFRSRAHRRLVAETVARSRRLPVRKNTVLYEANSGRGAVCNPEAIFRALMAAPDMSHLKHLWVLEEDCLNDPIVAEFEKAKNVRFIEYKSLEYYYALGTAGYLVNNSTFPPELSKRPEQTYINTWHGTPLKRMGYDVEALAAVRAA</sequence>
<dbReference type="InterPro" id="IPR043149">
    <property type="entry name" value="TagF_N"/>
</dbReference>